<keyword evidence="1" id="KW-0449">Lipoprotein</keyword>
<evidence type="ECO:0000313" key="3">
    <source>
        <dbReference type="Proteomes" id="UP000411588"/>
    </source>
</evidence>
<evidence type="ECO:0000313" key="2">
    <source>
        <dbReference type="EMBL" id="VYT78273.1"/>
    </source>
</evidence>
<gene>
    <name evidence="2" type="ORF">PDLFYP43_01933</name>
    <name evidence="1" type="ORF">SAMEA1402399_03552</name>
</gene>
<dbReference type="EMBL" id="CACRUR010000002">
    <property type="protein sequence ID" value="VYT78273.1"/>
    <property type="molecule type" value="Genomic_DNA"/>
</dbReference>
<organism evidence="2">
    <name type="scientific">Clostridioides difficile</name>
    <name type="common">Peptoclostridium difficile</name>
    <dbReference type="NCBI Taxonomy" id="1496"/>
    <lineage>
        <taxon>Bacteria</taxon>
        <taxon>Bacillati</taxon>
        <taxon>Bacillota</taxon>
        <taxon>Clostridia</taxon>
        <taxon>Peptostreptococcales</taxon>
        <taxon>Peptostreptococcaceae</taxon>
        <taxon>Clostridioides</taxon>
    </lineage>
</organism>
<name>A0A6N4MQU9_CLODI</name>
<protein>
    <submittedName>
        <fullName evidence="1">Lipoprotein</fullName>
    </submittedName>
</protein>
<sequence length="85" mass="9672">MSKKISESIENSGLRVAENKSDGSFVLSLGNLEYTKEQPSQVLHYSMTKDKKGTKEILSIQCVKDFSYNEKLSEDDKFIMAIYNI</sequence>
<reference evidence="1 3" key="1">
    <citation type="submission" date="2019-02" db="EMBL/GenBank/DDBJ databases">
        <authorList>
            <consortium name="Pathogen Informatics"/>
        </authorList>
    </citation>
    <scope>NUCLEOTIDE SEQUENCE [LARGE SCALE GENOMIC DNA]</scope>
    <source>
        <strain evidence="3">clo34</strain>
        <strain evidence="1">Clo34</strain>
    </source>
</reference>
<dbReference type="EMBL" id="CAADAN010000017">
    <property type="protein sequence ID" value="VFD35464.1"/>
    <property type="molecule type" value="Genomic_DNA"/>
</dbReference>
<dbReference type="Proteomes" id="UP000411588">
    <property type="component" value="Unassembled WGS sequence"/>
</dbReference>
<dbReference type="RefSeq" id="WP_003433797.1">
    <property type="nucleotide sequence ID" value="NZ_BIUQ01000046.1"/>
</dbReference>
<accession>A0A6N4MQU9</accession>
<proteinExistence type="predicted"/>
<reference evidence="2" key="2">
    <citation type="submission" date="2019-11" db="EMBL/GenBank/DDBJ databases">
        <authorList>
            <person name="Feng L."/>
        </authorList>
    </citation>
    <scope>NUCLEOTIDE SEQUENCE</scope>
    <source>
        <strain evidence="2">PdifficileLFYP43</strain>
    </source>
</reference>
<evidence type="ECO:0000313" key="1">
    <source>
        <dbReference type="EMBL" id="VFD35464.1"/>
    </source>
</evidence>
<dbReference type="AlphaFoldDB" id="A0A6N4MQU9"/>